<feature type="region of interest" description="Disordered" evidence="1">
    <location>
        <begin position="1"/>
        <end position="27"/>
    </location>
</feature>
<proteinExistence type="predicted"/>
<keyword evidence="3" id="KW-1185">Reference proteome</keyword>
<dbReference type="AlphaFoldDB" id="A0A8J3WNJ1"/>
<dbReference type="Proteomes" id="UP000619788">
    <property type="component" value="Unassembled WGS sequence"/>
</dbReference>
<evidence type="ECO:0000256" key="1">
    <source>
        <dbReference type="SAM" id="MobiDB-lite"/>
    </source>
</evidence>
<reference evidence="2 3" key="1">
    <citation type="submission" date="2021-01" db="EMBL/GenBank/DDBJ databases">
        <title>Whole genome shotgun sequence of Planobispora siamensis NBRC 107568.</title>
        <authorList>
            <person name="Komaki H."/>
            <person name="Tamura T."/>
        </authorList>
    </citation>
    <scope>NUCLEOTIDE SEQUENCE [LARGE SCALE GENOMIC DNA]</scope>
    <source>
        <strain evidence="2 3">NBRC 107568</strain>
    </source>
</reference>
<evidence type="ECO:0000313" key="3">
    <source>
        <dbReference type="Proteomes" id="UP000619788"/>
    </source>
</evidence>
<dbReference type="EMBL" id="BOOJ01000085">
    <property type="protein sequence ID" value="GIH97489.1"/>
    <property type="molecule type" value="Genomic_DNA"/>
</dbReference>
<feature type="region of interest" description="Disordered" evidence="1">
    <location>
        <begin position="121"/>
        <end position="177"/>
    </location>
</feature>
<name>A0A8J3WNJ1_9ACTN</name>
<organism evidence="2 3">
    <name type="scientific">Planobispora siamensis</name>
    <dbReference type="NCBI Taxonomy" id="936338"/>
    <lineage>
        <taxon>Bacteria</taxon>
        <taxon>Bacillati</taxon>
        <taxon>Actinomycetota</taxon>
        <taxon>Actinomycetes</taxon>
        <taxon>Streptosporangiales</taxon>
        <taxon>Streptosporangiaceae</taxon>
        <taxon>Planobispora</taxon>
    </lineage>
</organism>
<evidence type="ECO:0000313" key="2">
    <source>
        <dbReference type="EMBL" id="GIH97489.1"/>
    </source>
</evidence>
<feature type="compositionally biased region" description="Pro residues" evidence="1">
    <location>
        <begin position="159"/>
        <end position="177"/>
    </location>
</feature>
<accession>A0A8J3WNJ1</accession>
<protein>
    <submittedName>
        <fullName evidence="2">Uncharacterized protein</fullName>
    </submittedName>
</protein>
<gene>
    <name evidence="2" type="ORF">Psi01_81190</name>
</gene>
<comment type="caution">
    <text evidence="2">The sequence shown here is derived from an EMBL/GenBank/DDBJ whole genome shotgun (WGS) entry which is preliminary data.</text>
</comment>
<sequence length="177" mass="19283">MHFASSLEPLRSAEGGPSHVIRTGRTVRREARPWTGTVHALLRHLAEAGFTGCPRVVGDGLDEVVATAWSKAQLHDDVAGRNNLPDSADPVPLWALAWRARAAGWMIRHRACWRAPFGRSGRHPSHLEAEVRGSPPGRRLEGRHPGGAVLRPGIHRFFPPEPPQSVPTSPQGPPSMI</sequence>